<organism evidence="1 2">
    <name type="scientific">Nannocystis pusilla</name>
    <dbReference type="NCBI Taxonomy" id="889268"/>
    <lineage>
        <taxon>Bacteria</taxon>
        <taxon>Pseudomonadati</taxon>
        <taxon>Myxococcota</taxon>
        <taxon>Polyangia</taxon>
        <taxon>Nannocystales</taxon>
        <taxon>Nannocystaceae</taxon>
        <taxon>Nannocystis</taxon>
    </lineage>
</organism>
<dbReference type="RefSeq" id="WP_224194672.1">
    <property type="nucleotide sequence ID" value="NZ_JAIRAU010000036.1"/>
</dbReference>
<dbReference type="EMBL" id="JAIRAU010000036">
    <property type="protein sequence ID" value="MBZ5712918.1"/>
    <property type="molecule type" value="Genomic_DNA"/>
</dbReference>
<name>A0ABS7TXC4_9BACT</name>
<gene>
    <name evidence="1" type="ORF">K7C98_27075</name>
</gene>
<accession>A0ABS7TXC4</accession>
<dbReference type="Proteomes" id="UP001139031">
    <property type="component" value="Unassembled WGS sequence"/>
</dbReference>
<sequence>MALSASACARRLDLTPGELGRIKEKDSELKTLRVVPNKKLISIYRESSVNQSYDVSKRKITERGAYRPLERIIGKNTPGKVVASTELNGMPVLWISFDNQCEDTACAYGFAQTELDRYTLIKVPDREKYDPPVSHRRNKFKRNILRYTKQRSLAEANEVFAVVRKSGKVLTIDLQIRKDIYRPTRSDVERAGGAD</sequence>
<evidence type="ECO:0000313" key="2">
    <source>
        <dbReference type="Proteomes" id="UP001139031"/>
    </source>
</evidence>
<comment type="caution">
    <text evidence="1">The sequence shown here is derived from an EMBL/GenBank/DDBJ whole genome shotgun (WGS) entry which is preliminary data.</text>
</comment>
<keyword evidence="2" id="KW-1185">Reference proteome</keyword>
<protein>
    <submittedName>
        <fullName evidence="1">Uncharacterized protein</fullName>
    </submittedName>
</protein>
<proteinExistence type="predicted"/>
<evidence type="ECO:0000313" key="1">
    <source>
        <dbReference type="EMBL" id="MBZ5712918.1"/>
    </source>
</evidence>
<reference evidence="1" key="1">
    <citation type="submission" date="2021-08" db="EMBL/GenBank/DDBJ databases">
        <authorList>
            <person name="Stevens D.C."/>
        </authorList>
    </citation>
    <scope>NUCLEOTIDE SEQUENCE</scope>
    <source>
        <strain evidence="1">DSM 53165</strain>
    </source>
</reference>